<proteinExistence type="predicted"/>
<feature type="region of interest" description="Disordered" evidence="1">
    <location>
        <begin position="73"/>
        <end position="96"/>
    </location>
</feature>
<protein>
    <submittedName>
        <fullName evidence="2">Uncharacterized protein</fullName>
    </submittedName>
</protein>
<sequence>MILTRQLATCTTPPISYSRIKTPIMPMTTIPISDPTDIFPHAYMSSNTAMLPNFPRRSIAQKTFSFSFCIPSRSDPTPRRNLCPRNPFSQSQNMYM</sequence>
<evidence type="ECO:0000313" key="2">
    <source>
        <dbReference type="EMBL" id="KAF2216392.1"/>
    </source>
</evidence>
<gene>
    <name evidence="2" type="ORF">CERZMDRAFT_89876</name>
</gene>
<evidence type="ECO:0000313" key="3">
    <source>
        <dbReference type="Proteomes" id="UP000799539"/>
    </source>
</evidence>
<feature type="compositionally biased region" description="Polar residues" evidence="1">
    <location>
        <begin position="87"/>
        <end position="96"/>
    </location>
</feature>
<dbReference type="Proteomes" id="UP000799539">
    <property type="component" value="Unassembled WGS sequence"/>
</dbReference>
<name>A0A6A6FSD3_9PEZI</name>
<organism evidence="2 3">
    <name type="scientific">Cercospora zeae-maydis SCOH1-5</name>
    <dbReference type="NCBI Taxonomy" id="717836"/>
    <lineage>
        <taxon>Eukaryota</taxon>
        <taxon>Fungi</taxon>
        <taxon>Dikarya</taxon>
        <taxon>Ascomycota</taxon>
        <taxon>Pezizomycotina</taxon>
        <taxon>Dothideomycetes</taxon>
        <taxon>Dothideomycetidae</taxon>
        <taxon>Mycosphaerellales</taxon>
        <taxon>Mycosphaerellaceae</taxon>
        <taxon>Cercospora</taxon>
    </lineage>
</organism>
<reference evidence="2" key="1">
    <citation type="journal article" date="2020" name="Stud. Mycol.">
        <title>101 Dothideomycetes genomes: a test case for predicting lifestyles and emergence of pathogens.</title>
        <authorList>
            <person name="Haridas S."/>
            <person name="Albert R."/>
            <person name="Binder M."/>
            <person name="Bloem J."/>
            <person name="Labutti K."/>
            <person name="Salamov A."/>
            <person name="Andreopoulos B."/>
            <person name="Baker S."/>
            <person name="Barry K."/>
            <person name="Bills G."/>
            <person name="Bluhm B."/>
            <person name="Cannon C."/>
            <person name="Castanera R."/>
            <person name="Culley D."/>
            <person name="Daum C."/>
            <person name="Ezra D."/>
            <person name="Gonzalez J."/>
            <person name="Henrissat B."/>
            <person name="Kuo A."/>
            <person name="Liang C."/>
            <person name="Lipzen A."/>
            <person name="Lutzoni F."/>
            <person name="Magnuson J."/>
            <person name="Mondo S."/>
            <person name="Nolan M."/>
            <person name="Ohm R."/>
            <person name="Pangilinan J."/>
            <person name="Park H.-J."/>
            <person name="Ramirez L."/>
            <person name="Alfaro M."/>
            <person name="Sun H."/>
            <person name="Tritt A."/>
            <person name="Yoshinaga Y."/>
            <person name="Zwiers L.-H."/>
            <person name="Turgeon B."/>
            <person name="Goodwin S."/>
            <person name="Spatafora J."/>
            <person name="Crous P."/>
            <person name="Grigoriev I."/>
        </authorList>
    </citation>
    <scope>NUCLEOTIDE SEQUENCE</scope>
    <source>
        <strain evidence="2">SCOH1-5</strain>
    </source>
</reference>
<dbReference type="AlphaFoldDB" id="A0A6A6FSD3"/>
<evidence type="ECO:0000256" key="1">
    <source>
        <dbReference type="SAM" id="MobiDB-lite"/>
    </source>
</evidence>
<dbReference type="EMBL" id="ML992664">
    <property type="protein sequence ID" value="KAF2216392.1"/>
    <property type="molecule type" value="Genomic_DNA"/>
</dbReference>
<accession>A0A6A6FSD3</accession>
<keyword evidence="3" id="KW-1185">Reference proteome</keyword>